<evidence type="ECO:0000313" key="2">
    <source>
        <dbReference type="Proteomes" id="UP000078542"/>
    </source>
</evidence>
<accession>A0A151IGT0</accession>
<dbReference type="EMBL" id="KQ977671">
    <property type="protein sequence ID" value="KYN00627.1"/>
    <property type="molecule type" value="Genomic_DNA"/>
</dbReference>
<dbReference type="AlphaFoldDB" id="A0A151IGT0"/>
<evidence type="ECO:0000313" key="1">
    <source>
        <dbReference type="EMBL" id="KYN00627.1"/>
    </source>
</evidence>
<reference evidence="1 2" key="1">
    <citation type="submission" date="2016-03" db="EMBL/GenBank/DDBJ databases">
        <title>Cyphomyrmex costatus WGS genome.</title>
        <authorList>
            <person name="Nygaard S."/>
            <person name="Hu H."/>
            <person name="Boomsma J."/>
            <person name="Zhang G."/>
        </authorList>
    </citation>
    <scope>NUCLEOTIDE SEQUENCE [LARGE SCALE GENOMIC DNA]</scope>
    <source>
        <strain evidence="1">MS0001</strain>
        <tissue evidence="1">Whole body</tissue>
    </source>
</reference>
<sequence length="70" mass="7711">MQNRPAARLQQGRVSLVQIRQPVGPGPNILEEASETGDTNCDVTARVSWPRHASPTLCNAERSVFRLAKK</sequence>
<dbReference type="Proteomes" id="UP000078542">
    <property type="component" value="Unassembled WGS sequence"/>
</dbReference>
<proteinExistence type="predicted"/>
<name>A0A151IGT0_9HYME</name>
<protein>
    <submittedName>
        <fullName evidence="1">Uncharacterized protein</fullName>
    </submittedName>
</protein>
<gene>
    <name evidence="1" type="ORF">ALC62_08594</name>
</gene>
<organism evidence="1 2">
    <name type="scientific">Cyphomyrmex costatus</name>
    <dbReference type="NCBI Taxonomy" id="456900"/>
    <lineage>
        <taxon>Eukaryota</taxon>
        <taxon>Metazoa</taxon>
        <taxon>Ecdysozoa</taxon>
        <taxon>Arthropoda</taxon>
        <taxon>Hexapoda</taxon>
        <taxon>Insecta</taxon>
        <taxon>Pterygota</taxon>
        <taxon>Neoptera</taxon>
        <taxon>Endopterygota</taxon>
        <taxon>Hymenoptera</taxon>
        <taxon>Apocrita</taxon>
        <taxon>Aculeata</taxon>
        <taxon>Formicoidea</taxon>
        <taxon>Formicidae</taxon>
        <taxon>Myrmicinae</taxon>
        <taxon>Cyphomyrmex</taxon>
    </lineage>
</organism>
<keyword evidence="2" id="KW-1185">Reference proteome</keyword>